<gene>
    <name evidence="2" type="ORF">PIB30_104153</name>
</gene>
<dbReference type="EMBL" id="JASCZI010094156">
    <property type="protein sequence ID" value="MED6153642.1"/>
    <property type="molecule type" value="Genomic_DNA"/>
</dbReference>
<evidence type="ECO:0000313" key="3">
    <source>
        <dbReference type="Proteomes" id="UP001341840"/>
    </source>
</evidence>
<name>A0ABU6TYW5_9FABA</name>
<protein>
    <submittedName>
        <fullName evidence="2">Uncharacterized protein</fullName>
    </submittedName>
</protein>
<reference evidence="2 3" key="1">
    <citation type="journal article" date="2023" name="Plants (Basel)">
        <title>Bridging the Gap: Combining Genomics and Transcriptomics Approaches to Understand Stylosanthes scabra, an Orphan Legume from the Brazilian Caatinga.</title>
        <authorList>
            <person name="Ferreira-Neto J.R.C."/>
            <person name="da Silva M.D."/>
            <person name="Binneck E."/>
            <person name="de Melo N.F."/>
            <person name="da Silva R.H."/>
            <person name="de Melo A.L.T.M."/>
            <person name="Pandolfi V."/>
            <person name="Bustamante F.O."/>
            <person name="Brasileiro-Vidal A.C."/>
            <person name="Benko-Iseppon A.M."/>
        </authorList>
    </citation>
    <scope>NUCLEOTIDE SEQUENCE [LARGE SCALE GENOMIC DNA]</scope>
    <source>
        <tissue evidence="2">Leaves</tissue>
    </source>
</reference>
<dbReference type="Proteomes" id="UP001341840">
    <property type="component" value="Unassembled WGS sequence"/>
</dbReference>
<comment type="caution">
    <text evidence="2">The sequence shown here is derived from an EMBL/GenBank/DDBJ whole genome shotgun (WGS) entry which is preliminary data.</text>
</comment>
<evidence type="ECO:0000256" key="1">
    <source>
        <dbReference type="SAM" id="MobiDB-lite"/>
    </source>
</evidence>
<accession>A0ABU6TYW5</accession>
<feature type="compositionally biased region" description="Basic and acidic residues" evidence="1">
    <location>
        <begin position="16"/>
        <end position="25"/>
    </location>
</feature>
<sequence>MPTKPPSVPPHGTRQGPEHVPRESTRATPGPVHVRSPQLPSQNRARAVKGWTLGGGRDGRAATRTAPGSVHVRAPGRPTGTRARVGKGWLVQPPTGRPTENPIRSTFGPPGDRPKTVCEL</sequence>
<organism evidence="2 3">
    <name type="scientific">Stylosanthes scabra</name>
    <dbReference type="NCBI Taxonomy" id="79078"/>
    <lineage>
        <taxon>Eukaryota</taxon>
        <taxon>Viridiplantae</taxon>
        <taxon>Streptophyta</taxon>
        <taxon>Embryophyta</taxon>
        <taxon>Tracheophyta</taxon>
        <taxon>Spermatophyta</taxon>
        <taxon>Magnoliopsida</taxon>
        <taxon>eudicotyledons</taxon>
        <taxon>Gunneridae</taxon>
        <taxon>Pentapetalae</taxon>
        <taxon>rosids</taxon>
        <taxon>fabids</taxon>
        <taxon>Fabales</taxon>
        <taxon>Fabaceae</taxon>
        <taxon>Papilionoideae</taxon>
        <taxon>50 kb inversion clade</taxon>
        <taxon>dalbergioids sensu lato</taxon>
        <taxon>Dalbergieae</taxon>
        <taxon>Pterocarpus clade</taxon>
        <taxon>Stylosanthes</taxon>
    </lineage>
</organism>
<feature type="region of interest" description="Disordered" evidence="1">
    <location>
        <begin position="1"/>
        <end position="120"/>
    </location>
</feature>
<evidence type="ECO:0000313" key="2">
    <source>
        <dbReference type="EMBL" id="MED6153642.1"/>
    </source>
</evidence>
<keyword evidence="3" id="KW-1185">Reference proteome</keyword>
<proteinExistence type="predicted"/>